<comment type="caution">
    <text evidence="1">The sequence shown here is derived from an EMBL/GenBank/DDBJ whole genome shotgun (WGS) entry which is preliminary data.</text>
</comment>
<accession>A0ABD1PID5</accession>
<dbReference type="AlphaFoldDB" id="A0ABD1PID5"/>
<evidence type="ECO:0000313" key="2">
    <source>
        <dbReference type="Proteomes" id="UP001604277"/>
    </source>
</evidence>
<reference evidence="2" key="1">
    <citation type="submission" date="2024-07" db="EMBL/GenBank/DDBJ databases">
        <title>Two chromosome-level genome assemblies of Korean endemic species Abeliophyllum distichum and Forsythia ovata (Oleaceae).</title>
        <authorList>
            <person name="Jang H."/>
        </authorList>
    </citation>
    <scope>NUCLEOTIDE SEQUENCE [LARGE SCALE GENOMIC DNA]</scope>
</reference>
<protein>
    <submittedName>
        <fullName evidence="1">Uncharacterized protein</fullName>
    </submittedName>
</protein>
<evidence type="ECO:0000313" key="1">
    <source>
        <dbReference type="EMBL" id="KAL2463682.1"/>
    </source>
</evidence>
<dbReference type="Proteomes" id="UP001604277">
    <property type="component" value="Unassembled WGS sequence"/>
</dbReference>
<organism evidence="1 2">
    <name type="scientific">Forsythia ovata</name>
    <dbReference type="NCBI Taxonomy" id="205694"/>
    <lineage>
        <taxon>Eukaryota</taxon>
        <taxon>Viridiplantae</taxon>
        <taxon>Streptophyta</taxon>
        <taxon>Embryophyta</taxon>
        <taxon>Tracheophyta</taxon>
        <taxon>Spermatophyta</taxon>
        <taxon>Magnoliopsida</taxon>
        <taxon>eudicotyledons</taxon>
        <taxon>Gunneridae</taxon>
        <taxon>Pentapetalae</taxon>
        <taxon>asterids</taxon>
        <taxon>lamiids</taxon>
        <taxon>Lamiales</taxon>
        <taxon>Oleaceae</taxon>
        <taxon>Forsythieae</taxon>
        <taxon>Forsythia</taxon>
    </lineage>
</organism>
<dbReference type="EMBL" id="JBFOLJ010000019">
    <property type="protein sequence ID" value="KAL2463682.1"/>
    <property type="molecule type" value="Genomic_DNA"/>
</dbReference>
<gene>
    <name evidence="1" type="ORF">Fot_53338</name>
</gene>
<keyword evidence="2" id="KW-1185">Reference proteome</keyword>
<name>A0ABD1PID5_9LAMI</name>
<proteinExistence type="predicted"/>
<sequence length="105" mass="12908">MVSKFLRVFIGGKDHFGIFFFDPHVSLATIRIQLDEHIFDIFLEKHYRQWKVQEYQPNFVALWKVEALLDIFLHPSEYFNEVYYHYLEANDMEEKIEQSWEEEED</sequence>